<evidence type="ECO:0000313" key="1">
    <source>
        <dbReference type="EMBL" id="CAG8800005.1"/>
    </source>
</evidence>
<protein>
    <submittedName>
        <fullName evidence="1">24730_t:CDS:1</fullName>
    </submittedName>
</protein>
<comment type="caution">
    <text evidence="1">The sequence shown here is derived from an EMBL/GenBank/DDBJ whole genome shotgun (WGS) entry which is preliminary data.</text>
</comment>
<feature type="non-terminal residue" evidence="1">
    <location>
        <position position="1"/>
    </location>
</feature>
<proteinExistence type="predicted"/>
<keyword evidence="2" id="KW-1185">Reference proteome</keyword>
<name>A0ABN7VU92_GIGMA</name>
<dbReference type="EMBL" id="CAJVQB010022614">
    <property type="protein sequence ID" value="CAG8800005.1"/>
    <property type="molecule type" value="Genomic_DNA"/>
</dbReference>
<evidence type="ECO:0000313" key="2">
    <source>
        <dbReference type="Proteomes" id="UP000789901"/>
    </source>
</evidence>
<sequence length="200" mass="23588">KHGTKVLEHLFGIAKQLLPDCSYYELYKILNRIQHRNNILRSENISNIQEKKIVYENANSFSNLLHVRKKLKNSYMKIDFLISETNNQPKSEVFQIQTIDQAVDKLKRTSQLYDTLDVYFGNNNTSEDLNNELNHEFVQDLLEVNINKVENFIEKTEINYINNNSYSKASQKLDYKYEEKIFRDNGSCNIFFNIGVMKIS</sequence>
<organism evidence="1 2">
    <name type="scientific">Gigaspora margarita</name>
    <dbReference type="NCBI Taxonomy" id="4874"/>
    <lineage>
        <taxon>Eukaryota</taxon>
        <taxon>Fungi</taxon>
        <taxon>Fungi incertae sedis</taxon>
        <taxon>Mucoromycota</taxon>
        <taxon>Glomeromycotina</taxon>
        <taxon>Glomeromycetes</taxon>
        <taxon>Diversisporales</taxon>
        <taxon>Gigasporaceae</taxon>
        <taxon>Gigaspora</taxon>
    </lineage>
</organism>
<reference evidence="1 2" key="1">
    <citation type="submission" date="2021-06" db="EMBL/GenBank/DDBJ databases">
        <authorList>
            <person name="Kallberg Y."/>
            <person name="Tangrot J."/>
            <person name="Rosling A."/>
        </authorList>
    </citation>
    <scope>NUCLEOTIDE SEQUENCE [LARGE SCALE GENOMIC DNA]</scope>
    <source>
        <strain evidence="1 2">120-4 pot B 10/14</strain>
    </source>
</reference>
<gene>
    <name evidence="1" type="ORF">GMARGA_LOCUS22889</name>
</gene>
<dbReference type="Proteomes" id="UP000789901">
    <property type="component" value="Unassembled WGS sequence"/>
</dbReference>
<accession>A0ABN7VU92</accession>